<accession>M9LGI3</accession>
<dbReference type="InterPro" id="IPR013551">
    <property type="entry name" value="YicC-like_C"/>
</dbReference>
<evidence type="ECO:0000256" key="2">
    <source>
        <dbReference type="ARBA" id="ARBA00022722"/>
    </source>
</evidence>
<name>M9LGI3_PAEPP</name>
<dbReference type="InterPro" id="IPR013527">
    <property type="entry name" value="YicC-like_N"/>
</dbReference>
<evidence type="ECO:0000259" key="6">
    <source>
        <dbReference type="Pfam" id="PF03755"/>
    </source>
</evidence>
<dbReference type="Proteomes" id="UP000029453">
    <property type="component" value="Unassembled WGS sequence"/>
</dbReference>
<feature type="domain" description="Endoribonuclease YicC-like C-terminal" evidence="7">
    <location>
        <begin position="179"/>
        <end position="299"/>
    </location>
</feature>
<protein>
    <submittedName>
        <fullName evidence="8">Uncharacterized stress-induced protein</fullName>
    </submittedName>
</protein>
<comment type="cofactor">
    <cofactor evidence="1">
        <name>a divalent metal cation</name>
        <dbReference type="ChEBI" id="CHEBI:60240"/>
    </cofactor>
</comment>
<sequence length="299" mass="34499">MDVVPMVYSMTGYGQSVRTVGGYKITIEAKSVNHRYCEIMLRMPREWTSCEEPLRRLVQQSVKRGRVDVFINREREGEAKTVIAINEQTVKAYREAGRLLRDQYGISGEMTVNDWLRLPDVFTIQEEQPLSGEELLHELESGLAEAMDSLCRMRVMEGSHLAQDMKERLNRLKSLHADISTRAPLVVAEYRAKLQQRIEQLLDAESSLNEYKFGMEVALFADRSNIDEELTRLQSHFNQFRQLLDSTEPIGRKLDFLIQEMNREANTIGSKANHLEIINHVVDMKAEVEKIREQAANLE</sequence>
<comment type="similarity">
    <text evidence="5">Belongs to the YicC/YloC family.</text>
</comment>
<dbReference type="GO" id="GO:0016787">
    <property type="term" value="F:hydrolase activity"/>
    <property type="evidence" value="ECO:0007669"/>
    <property type="project" value="UniProtKB-KW"/>
</dbReference>
<keyword evidence="3" id="KW-0255">Endonuclease</keyword>
<keyword evidence="4" id="KW-0378">Hydrolase</keyword>
<dbReference type="PANTHER" id="PTHR30636">
    <property type="entry name" value="UPF0701 PROTEIN YICC"/>
    <property type="match status" value="1"/>
</dbReference>
<feature type="domain" description="Endoribonuclease YicC-like N-terminal" evidence="6">
    <location>
        <begin position="7"/>
        <end position="162"/>
    </location>
</feature>
<evidence type="ECO:0000256" key="4">
    <source>
        <dbReference type="ARBA" id="ARBA00022801"/>
    </source>
</evidence>
<evidence type="ECO:0000256" key="1">
    <source>
        <dbReference type="ARBA" id="ARBA00001968"/>
    </source>
</evidence>
<dbReference type="Pfam" id="PF03755">
    <property type="entry name" value="YicC-like_N"/>
    <property type="match status" value="1"/>
</dbReference>
<gene>
    <name evidence="8" type="ORF">PPOP_1006</name>
</gene>
<dbReference type="AlphaFoldDB" id="M9LGI3"/>
<keyword evidence="2" id="KW-0540">Nuclease</keyword>
<evidence type="ECO:0000256" key="5">
    <source>
        <dbReference type="ARBA" id="ARBA00035648"/>
    </source>
</evidence>
<organism evidence="8 9">
    <name type="scientific">Paenibacillus popilliae ATCC 14706</name>
    <dbReference type="NCBI Taxonomy" id="1212764"/>
    <lineage>
        <taxon>Bacteria</taxon>
        <taxon>Bacillati</taxon>
        <taxon>Bacillota</taxon>
        <taxon>Bacilli</taxon>
        <taxon>Bacillales</taxon>
        <taxon>Paenibacillaceae</taxon>
        <taxon>Paenibacillus</taxon>
    </lineage>
</organism>
<dbReference type="Pfam" id="PF08340">
    <property type="entry name" value="YicC-like_C"/>
    <property type="match status" value="1"/>
</dbReference>
<dbReference type="InterPro" id="IPR005229">
    <property type="entry name" value="YicC/YloC-like"/>
</dbReference>
<dbReference type="EMBL" id="BALG01000042">
    <property type="protein sequence ID" value="GAC41655.1"/>
    <property type="molecule type" value="Genomic_DNA"/>
</dbReference>
<dbReference type="NCBIfam" id="TIGR00255">
    <property type="entry name" value="YicC/YloC family endoribonuclease"/>
    <property type="match status" value="1"/>
</dbReference>
<comment type="caution">
    <text evidence="8">The sequence shown here is derived from an EMBL/GenBank/DDBJ whole genome shotgun (WGS) entry which is preliminary data.</text>
</comment>
<dbReference type="GO" id="GO:0004521">
    <property type="term" value="F:RNA endonuclease activity"/>
    <property type="evidence" value="ECO:0007669"/>
    <property type="project" value="InterPro"/>
</dbReference>
<evidence type="ECO:0000313" key="8">
    <source>
        <dbReference type="EMBL" id="GAC41655.1"/>
    </source>
</evidence>
<keyword evidence="9" id="KW-1185">Reference proteome</keyword>
<reference evidence="8 9" key="1">
    <citation type="submission" date="2012-10" db="EMBL/GenBank/DDBJ databases">
        <title>Draft Genome Sequence of Paenibacillus popilliae ATCC 14706T.</title>
        <authorList>
            <person name="Iiyama K."/>
            <person name="Mori K."/>
            <person name="Mon H."/>
            <person name="Chieda Y."/>
            <person name="Lee J.M."/>
            <person name="Kusakabe T."/>
            <person name="Tashiro K."/>
            <person name="Asano S."/>
            <person name="Yasunaga-Aoki C."/>
            <person name="Shimizu S."/>
        </authorList>
    </citation>
    <scope>NUCLEOTIDE SEQUENCE [LARGE SCALE GENOMIC DNA]</scope>
    <source>
        <strain evidence="8 9">ATCC 14706</strain>
    </source>
</reference>
<evidence type="ECO:0000259" key="7">
    <source>
        <dbReference type="Pfam" id="PF08340"/>
    </source>
</evidence>
<evidence type="ECO:0000256" key="3">
    <source>
        <dbReference type="ARBA" id="ARBA00022759"/>
    </source>
</evidence>
<evidence type="ECO:0000313" key="9">
    <source>
        <dbReference type="Proteomes" id="UP000029453"/>
    </source>
</evidence>
<proteinExistence type="inferred from homology"/>
<dbReference type="PANTHER" id="PTHR30636:SF3">
    <property type="entry name" value="UPF0701 PROTEIN YICC"/>
    <property type="match status" value="1"/>
</dbReference>